<organism evidence="2 3">
    <name type="scientific">Streptomyces gottesmaniae</name>
    <dbReference type="NCBI Taxonomy" id="3075518"/>
    <lineage>
        <taxon>Bacteria</taxon>
        <taxon>Bacillati</taxon>
        <taxon>Actinomycetota</taxon>
        <taxon>Actinomycetes</taxon>
        <taxon>Kitasatosporales</taxon>
        <taxon>Streptomycetaceae</taxon>
        <taxon>Streptomyces</taxon>
    </lineage>
</organism>
<name>A0ABU2Z3T4_9ACTN</name>
<proteinExistence type="predicted"/>
<dbReference type="EMBL" id="JAVRFJ010000027">
    <property type="protein sequence ID" value="MDT0571242.1"/>
    <property type="molecule type" value="Genomic_DNA"/>
</dbReference>
<reference evidence="2" key="1">
    <citation type="submission" date="2024-05" db="EMBL/GenBank/DDBJ databases">
        <title>30 novel species of actinomycetes from the DSMZ collection.</title>
        <authorList>
            <person name="Nouioui I."/>
        </authorList>
    </citation>
    <scope>NUCLEOTIDE SEQUENCE</scope>
    <source>
        <strain evidence="2">DSM 3412</strain>
    </source>
</reference>
<gene>
    <name evidence="2" type="ORF">RM704_27910</name>
</gene>
<comment type="caution">
    <text evidence="2">The sequence shown here is derived from an EMBL/GenBank/DDBJ whole genome shotgun (WGS) entry which is preliminary data.</text>
</comment>
<accession>A0ABU2Z3T4</accession>
<keyword evidence="3" id="KW-1185">Reference proteome</keyword>
<sequence>MIEVVIAVLGAVVGASALVVSIAGHRHNVRQAARLAERERRVEDREREADQREQLIQSSMLHVAMVSRPSALADGYTRWHLDAVNTSNQPLVQVAVRYDGVRLDGREVLPAGGALTVDLPTTSVAGSPPSPLLCSVEFTDTSGRRWRRLATGQLQPWAPGTDGEEHWHAPVAPIVSPFTAGWGAPEPGGTPPVRGPARPRRLSRRLWAGDEGELPLRTALALGLAGAVLITAYLIVRYVG</sequence>
<keyword evidence="1" id="KW-1133">Transmembrane helix</keyword>
<protein>
    <submittedName>
        <fullName evidence="2">Uncharacterized protein</fullName>
    </submittedName>
</protein>
<dbReference type="RefSeq" id="WP_033527345.1">
    <property type="nucleotide sequence ID" value="NZ_JAVRFJ010000027.1"/>
</dbReference>
<evidence type="ECO:0000313" key="3">
    <source>
        <dbReference type="Proteomes" id="UP001180737"/>
    </source>
</evidence>
<feature type="transmembrane region" description="Helical" evidence="1">
    <location>
        <begin position="6"/>
        <end position="24"/>
    </location>
</feature>
<evidence type="ECO:0000313" key="2">
    <source>
        <dbReference type="EMBL" id="MDT0571242.1"/>
    </source>
</evidence>
<keyword evidence="1" id="KW-0472">Membrane</keyword>
<evidence type="ECO:0000256" key="1">
    <source>
        <dbReference type="SAM" id="Phobius"/>
    </source>
</evidence>
<feature type="transmembrane region" description="Helical" evidence="1">
    <location>
        <begin position="214"/>
        <end position="236"/>
    </location>
</feature>
<dbReference type="Proteomes" id="UP001180737">
    <property type="component" value="Unassembled WGS sequence"/>
</dbReference>
<keyword evidence="1" id="KW-0812">Transmembrane</keyword>